<dbReference type="AlphaFoldDB" id="A0A239V9H6"/>
<feature type="region of interest" description="Disordered" evidence="1">
    <location>
        <begin position="62"/>
        <end position="88"/>
    </location>
</feature>
<sequence length="326" mass="35870">MRIRNPLIATADAECLIRLARLHVLMRDAYRSDPAITQLKLEGLDALRLDAVSTLSKLERSNRYDNHYPTTGTERPPTGPTSSTALPGTTGVRLAERLRTALNVLAEHESATLRRRVLLDLLFSIDVPQHHHWARRSELLISDIAGLLDLNISSTDLTRLVRSHRNIQRTLWQTTRHSGIEATPRTQGDPHEALAEAMSNAMCVRYESGLIAAIALMRSHENRGPLSIAGGALFDSLESGPQPSIDKYIGTAVARTSLTALVHHLATCEIVATDDLDVRHALPTLLRGLRADMLAAQARDDTESRALAAAARIVQEARNRLEGTPR</sequence>
<dbReference type="KEGG" id="dco:SAMEA4475696_0537"/>
<gene>
    <name evidence="2" type="ORF">SAMEA4475696_00537</name>
</gene>
<proteinExistence type="predicted"/>
<dbReference type="GeneID" id="63458815"/>
<keyword evidence="3" id="KW-1185">Reference proteome</keyword>
<name>A0A239V9H6_9MICO</name>
<dbReference type="Proteomes" id="UP000242637">
    <property type="component" value="Chromosome 1"/>
</dbReference>
<evidence type="ECO:0000313" key="2">
    <source>
        <dbReference type="EMBL" id="SNV18772.1"/>
    </source>
</evidence>
<feature type="compositionally biased region" description="Low complexity" evidence="1">
    <location>
        <begin position="69"/>
        <end position="84"/>
    </location>
</feature>
<evidence type="ECO:0000256" key="1">
    <source>
        <dbReference type="SAM" id="MobiDB-lite"/>
    </source>
</evidence>
<evidence type="ECO:0000313" key="3">
    <source>
        <dbReference type="Proteomes" id="UP000242637"/>
    </source>
</evidence>
<protein>
    <submittedName>
        <fullName evidence="2">Uncharacterized protein</fullName>
    </submittedName>
</protein>
<reference evidence="2 3" key="1">
    <citation type="submission" date="2017-06" db="EMBL/GenBank/DDBJ databases">
        <authorList>
            <consortium name="Pathogen Informatics"/>
        </authorList>
    </citation>
    <scope>NUCLEOTIDE SEQUENCE [LARGE SCALE GENOMIC DNA]</scope>
    <source>
        <strain evidence="2 3">NCTC13039</strain>
    </source>
</reference>
<accession>A0A239V9H6</accession>
<dbReference type="RefSeq" id="WP_028327491.1">
    <property type="nucleotide sequence ID" value="NZ_JAAFNI010000001.1"/>
</dbReference>
<dbReference type="EMBL" id="LT906453">
    <property type="protein sequence ID" value="SNV18772.1"/>
    <property type="molecule type" value="Genomic_DNA"/>
</dbReference>
<organism evidence="2 3">
    <name type="scientific">Dermatophilus congolensis</name>
    <dbReference type="NCBI Taxonomy" id="1863"/>
    <lineage>
        <taxon>Bacteria</taxon>
        <taxon>Bacillati</taxon>
        <taxon>Actinomycetota</taxon>
        <taxon>Actinomycetes</taxon>
        <taxon>Micrococcales</taxon>
        <taxon>Dermatophilaceae</taxon>
        <taxon>Dermatophilus</taxon>
    </lineage>
</organism>